<evidence type="ECO:0000313" key="1">
    <source>
        <dbReference type="EMBL" id="MBX23087.1"/>
    </source>
</evidence>
<name>A0A2P2LYP0_RHIMU</name>
<organism evidence="1">
    <name type="scientific">Rhizophora mucronata</name>
    <name type="common">Asiatic mangrove</name>
    <dbReference type="NCBI Taxonomy" id="61149"/>
    <lineage>
        <taxon>Eukaryota</taxon>
        <taxon>Viridiplantae</taxon>
        <taxon>Streptophyta</taxon>
        <taxon>Embryophyta</taxon>
        <taxon>Tracheophyta</taxon>
        <taxon>Spermatophyta</taxon>
        <taxon>Magnoliopsida</taxon>
        <taxon>eudicotyledons</taxon>
        <taxon>Gunneridae</taxon>
        <taxon>Pentapetalae</taxon>
        <taxon>rosids</taxon>
        <taxon>fabids</taxon>
        <taxon>Malpighiales</taxon>
        <taxon>Rhizophoraceae</taxon>
        <taxon>Rhizophora</taxon>
    </lineage>
</organism>
<accession>A0A2P2LYP0</accession>
<reference evidence="1" key="1">
    <citation type="submission" date="2018-02" db="EMBL/GenBank/DDBJ databases">
        <title>Rhizophora mucronata_Transcriptome.</title>
        <authorList>
            <person name="Meera S.P."/>
            <person name="Sreeshan A."/>
            <person name="Augustine A."/>
        </authorList>
    </citation>
    <scope>NUCLEOTIDE SEQUENCE</scope>
    <source>
        <tissue evidence="1">Leaf</tissue>
    </source>
</reference>
<protein>
    <submittedName>
        <fullName evidence="1">Uncharacterized protein</fullName>
    </submittedName>
</protein>
<proteinExistence type="predicted"/>
<sequence>MQCHLNPR</sequence>
<dbReference type="EMBL" id="GGEC01042603">
    <property type="protein sequence ID" value="MBX23087.1"/>
    <property type="molecule type" value="Transcribed_RNA"/>
</dbReference>